<dbReference type="AlphaFoldDB" id="A0A2S6N3K9"/>
<dbReference type="Pfam" id="PF02826">
    <property type="entry name" value="2-Hacid_dh_C"/>
    <property type="match status" value="1"/>
</dbReference>
<dbReference type="Gene3D" id="3.40.50.720">
    <property type="entry name" value="NAD(P)-binding Rossmann-like Domain"/>
    <property type="match status" value="2"/>
</dbReference>
<dbReference type="InterPro" id="IPR036291">
    <property type="entry name" value="NAD(P)-bd_dom_sf"/>
</dbReference>
<dbReference type="InterPro" id="IPR050857">
    <property type="entry name" value="D-2-hydroxyacid_DH"/>
</dbReference>
<accession>A0A2S6N3K9</accession>
<dbReference type="RefSeq" id="WP_104520995.1">
    <property type="nucleotide sequence ID" value="NZ_NHRY01000231.1"/>
</dbReference>
<dbReference type="SUPFAM" id="SSF51735">
    <property type="entry name" value="NAD(P)-binding Rossmann-fold domains"/>
    <property type="match status" value="1"/>
</dbReference>
<dbReference type="Proteomes" id="UP000239724">
    <property type="component" value="Unassembled WGS sequence"/>
</dbReference>
<evidence type="ECO:0000313" key="8">
    <source>
        <dbReference type="Proteomes" id="UP000239724"/>
    </source>
</evidence>
<evidence type="ECO:0000256" key="1">
    <source>
        <dbReference type="ARBA" id="ARBA00005854"/>
    </source>
</evidence>
<keyword evidence="8" id="KW-1185">Reference proteome</keyword>
<protein>
    <submittedName>
        <fullName evidence="7">3-phosphoglycerate dehydrogenase</fullName>
    </submittedName>
</protein>
<dbReference type="InterPro" id="IPR029753">
    <property type="entry name" value="D-isomer_DH_CS"/>
</dbReference>
<dbReference type="Pfam" id="PF00389">
    <property type="entry name" value="2-Hacid_dh"/>
    <property type="match status" value="1"/>
</dbReference>
<feature type="domain" description="D-isomer specific 2-hydroxyacid dehydrogenase NAD-binding" evidence="6">
    <location>
        <begin position="112"/>
        <end position="288"/>
    </location>
</feature>
<evidence type="ECO:0000256" key="2">
    <source>
        <dbReference type="ARBA" id="ARBA00023002"/>
    </source>
</evidence>
<evidence type="ECO:0000259" key="5">
    <source>
        <dbReference type="Pfam" id="PF00389"/>
    </source>
</evidence>
<keyword evidence="3" id="KW-0520">NAD</keyword>
<gene>
    <name evidence="7" type="ORF">CCS01_22135</name>
</gene>
<dbReference type="CDD" id="cd12173">
    <property type="entry name" value="PGDH_4"/>
    <property type="match status" value="1"/>
</dbReference>
<dbReference type="EMBL" id="NHRY01000231">
    <property type="protein sequence ID" value="PPQ29211.1"/>
    <property type="molecule type" value="Genomic_DNA"/>
</dbReference>
<keyword evidence="2 4" id="KW-0560">Oxidoreductase</keyword>
<dbReference type="InterPro" id="IPR006140">
    <property type="entry name" value="D-isomer_DH_NAD-bd"/>
</dbReference>
<reference evidence="7 8" key="1">
    <citation type="journal article" date="2018" name="Arch. Microbiol.">
        <title>New insights into the metabolic potential of the phototrophic purple bacterium Rhodopila globiformis DSM 161(T) from its draft genome sequence and evidence for a vanadium-dependent nitrogenase.</title>
        <authorList>
            <person name="Imhoff J.F."/>
            <person name="Rahn T."/>
            <person name="Kunzel S."/>
            <person name="Neulinger S.C."/>
        </authorList>
    </citation>
    <scope>NUCLEOTIDE SEQUENCE [LARGE SCALE GENOMIC DNA]</scope>
    <source>
        <strain evidence="7 8">DSM 161</strain>
    </source>
</reference>
<name>A0A2S6N3K9_RHOGL</name>
<dbReference type="InterPro" id="IPR006139">
    <property type="entry name" value="D-isomer_2_OHA_DH_cat_dom"/>
</dbReference>
<dbReference type="GO" id="GO:0051287">
    <property type="term" value="F:NAD binding"/>
    <property type="evidence" value="ECO:0007669"/>
    <property type="project" value="InterPro"/>
</dbReference>
<dbReference type="SUPFAM" id="SSF52283">
    <property type="entry name" value="Formate/glycerate dehydrogenase catalytic domain-like"/>
    <property type="match status" value="1"/>
</dbReference>
<dbReference type="GO" id="GO:0016616">
    <property type="term" value="F:oxidoreductase activity, acting on the CH-OH group of donors, NAD or NADP as acceptor"/>
    <property type="evidence" value="ECO:0007669"/>
    <property type="project" value="InterPro"/>
</dbReference>
<dbReference type="PANTHER" id="PTHR42789:SF1">
    <property type="entry name" value="D-ISOMER SPECIFIC 2-HYDROXYACID DEHYDROGENASE FAMILY PROTEIN (AFU_ORTHOLOGUE AFUA_6G10090)"/>
    <property type="match status" value="1"/>
</dbReference>
<evidence type="ECO:0000313" key="7">
    <source>
        <dbReference type="EMBL" id="PPQ29211.1"/>
    </source>
</evidence>
<evidence type="ECO:0000259" key="6">
    <source>
        <dbReference type="Pfam" id="PF02826"/>
    </source>
</evidence>
<dbReference type="FunFam" id="3.40.50.720:FF:000203">
    <property type="entry name" value="D-3-phosphoglycerate dehydrogenase (SerA)"/>
    <property type="match status" value="1"/>
</dbReference>
<dbReference type="PROSITE" id="PS00671">
    <property type="entry name" value="D_2_HYDROXYACID_DH_3"/>
    <property type="match status" value="1"/>
</dbReference>
<feature type="domain" description="D-isomer specific 2-hydroxyacid dehydrogenase catalytic" evidence="5">
    <location>
        <begin position="14"/>
        <end position="319"/>
    </location>
</feature>
<dbReference type="PANTHER" id="PTHR42789">
    <property type="entry name" value="D-ISOMER SPECIFIC 2-HYDROXYACID DEHYDROGENASE FAMILY PROTEIN (AFU_ORTHOLOGUE AFUA_6G10090)"/>
    <property type="match status" value="1"/>
</dbReference>
<evidence type="ECO:0000256" key="3">
    <source>
        <dbReference type="ARBA" id="ARBA00023027"/>
    </source>
</evidence>
<dbReference type="OrthoDB" id="9793626at2"/>
<comment type="caution">
    <text evidence="7">The sequence shown here is derived from an EMBL/GenBank/DDBJ whole genome shotgun (WGS) entry which is preliminary data.</text>
</comment>
<proteinExistence type="inferred from homology"/>
<evidence type="ECO:0000256" key="4">
    <source>
        <dbReference type="RuleBase" id="RU003719"/>
    </source>
</evidence>
<comment type="similarity">
    <text evidence="1 4">Belongs to the D-isomer specific 2-hydroxyacid dehydrogenase family.</text>
</comment>
<dbReference type="PROSITE" id="PS00670">
    <property type="entry name" value="D_2_HYDROXYACID_DH_2"/>
    <property type="match status" value="1"/>
</dbReference>
<organism evidence="7 8">
    <name type="scientific">Rhodopila globiformis</name>
    <name type="common">Rhodopseudomonas globiformis</name>
    <dbReference type="NCBI Taxonomy" id="1071"/>
    <lineage>
        <taxon>Bacteria</taxon>
        <taxon>Pseudomonadati</taxon>
        <taxon>Pseudomonadota</taxon>
        <taxon>Alphaproteobacteria</taxon>
        <taxon>Acetobacterales</taxon>
        <taxon>Acetobacteraceae</taxon>
        <taxon>Rhodopila</taxon>
    </lineage>
</organism>
<sequence length="326" mass="34250">MATNKRKVMLPHTMGQEGVNLIRARGDIETLIYPAGISQAEFLPLLADCAGIALSLTPYRQAEMAASPVMQVVARIGVGYDTVEVPALTARGVPLMVAGTANSTSVAEQAFNLMIALAKKNALMDRLVRQGQWHDRHGGLPMELAGKTVLIVGFGRIGTRSARRCLGFDMTVLVHDPYVDPATIAAAGCEPAGDLDAALPRADFVSIHCPKGPETVGLFNAARLGRMKKGAYIVNTARGGIIDEPALHAALASGHLGGAGLDVFETEPTPVSNDLLKLDSVIAAPHMAGVTVEALAAMAVATARNILSVLDGVPNRDNVINKEVLR</sequence>